<organism evidence="2 3">
    <name type="scientific">Wallemia ichthyophaga</name>
    <dbReference type="NCBI Taxonomy" id="245174"/>
    <lineage>
        <taxon>Eukaryota</taxon>
        <taxon>Fungi</taxon>
        <taxon>Dikarya</taxon>
        <taxon>Basidiomycota</taxon>
        <taxon>Wallemiomycotina</taxon>
        <taxon>Wallemiomycetes</taxon>
        <taxon>Wallemiales</taxon>
        <taxon>Wallemiaceae</taxon>
        <taxon>Wallemia</taxon>
    </lineage>
</organism>
<dbReference type="EMBL" id="SPOF01000023">
    <property type="protein sequence ID" value="TIB11523.1"/>
    <property type="molecule type" value="Genomic_DNA"/>
</dbReference>
<evidence type="ECO:0000256" key="1">
    <source>
        <dbReference type="SAM" id="SignalP"/>
    </source>
</evidence>
<accession>A0A4T0HZH1</accession>
<feature type="signal peptide" evidence="1">
    <location>
        <begin position="1"/>
        <end position="22"/>
    </location>
</feature>
<proteinExistence type="predicted"/>
<gene>
    <name evidence="2" type="ORF">E3P90_02401</name>
</gene>
<protein>
    <submittedName>
        <fullName evidence="2">Uncharacterized protein</fullName>
    </submittedName>
</protein>
<feature type="chain" id="PRO_5030101507" evidence="1">
    <location>
        <begin position="23"/>
        <end position="254"/>
    </location>
</feature>
<evidence type="ECO:0000313" key="3">
    <source>
        <dbReference type="Proteomes" id="UP000306954"/>
    </source>
</evidence>
<comment type="caution">
    <text evidence="2">The sequence shown here is derived from an EMBL/GenBank/DDBJ whole genome shotgun (WGS) entry which is preliminary data.</text>
</comment>
<dbReference type="AlphaFoldDB" id="A0A4T0HZH1"/>
<reference evidence="2 3" key="1">
    <citation type="submission" date="2019-03" db="EMBL/GenBank/DDBJ databases">
        <title>Sequencing 23 genomes of Wallemia ichthyophaga.</title>
        <authorList>
            <person name="Gostincar C."/>
        </authorList>
    </citation>
    <scope>NUCLEOTIDE SEQUENCE [LARGE SCALE GENOMIC DNA]</scope>
    <source>
        <strain evidence="2 3">EXF-8621</strain>
    </source>
</reference>
<keyword evidence="1" id="KW-0732">Signal</keyword>
<dbReference type="Proteomes" id="UP000306954">
    <property type="component" value="Unassembled WGS sequence"/>
</dbReference>
<name>A0A4T0HZH1_WALIC</name>
<evidence type="ECO:0000313" key="2">
    <source>
        <dbReference type="EMBL" id="TIB11523.1"/>
    </source>
</evidence>
<sequence length="254" mass="28969">MRTSNVIYAALSICCFFTSALGGLFEDMIGMVTGVNITQKASEQNTLSVHATALNDERWKSLVEGGNRSGSDDSDDGDHDEEMLWFVLITTGKHDEFERLLKQSLNDLADELKDVSGVRVGRAEYDSDIRQMSTRWLLFQVPVYVLAQDKGQTLRFVSPYQIPPNTASMRKLLVDSEYKKLPVWSGRLSYNGDYAFYMDIYTRFSLYLHSLLDTIPSLVWYIGVASLSSSLLKWMHKEDKTKTQDRRMCGERVK</sequence>